<proteinExistence type="inferred from homology"/>
<evidence type="ECO:0000313" key="10">
    <source>
        <dbReference type="EMBL" id="OGF22931.1"/>
    </source>
</evidence>
<dbReference type="GO" id="GO:0004373">
    <property type="term" value="F:alpha-1,4-glucan glucosyltransferase (UDP-glucose donor) activity"/>
    <property type="evidence" value="ECO:0007669"/>
    <property type="project" value="InterPro"/>
</dbReference>
<keyword evidence="4 7" id="KW-0328">Glycosyltransferase</keyword>
<feature type="domain" description="Starch synthase catalytic" evidence="9">
    <location>
        <begin position="243"/>
        <end position="275"/>
    </location>
</feature>
<evidence type="ECO:0000256" key="2">
    <source>
        <dbReference type="ARBA" id="ARBA00002764"/>
    </source>
</evidence>
<feature type="domain" description="Starch synthase catalytic" evidence="9">
    <location>
        <begin position="15"/>
        <end position="66"/>
    </location>
</feature>
<comment type="similarity">
    <text evidence="3 7">Belongs to the glycosyltransferase 1 family. Bacterial/plant glycogen synthase subfamily.</text>
</comment>
<evidence type="ECO:0000256" key="5">
    <source>
        <dbReference type="ARBA" id="ARBA00022679"/>
    </source>
</evidence>
<dbReference type="PANTHER" id="PTHR45825">
    <property type="entry name" value="GRANULE-BOUND STARCH SYNTHASE 1, CHLOROPLASTIC/AMYLOPLASTIC"/>
    <property type="match status" value="1"/>
</dbReference>
<feature type="domain" description="Glycosyl transferase family 1" evidence="8">
    <location>
        <begin position="493"/>
        <end position="613"/>
    </location>
</feature>
<keyword evidence="6 7" id="KW-0320">Glycogen biosynthesis</keyword>
<name>A0A1F5S9I8_9BACT</name>
<reference evidence="10 11" key="1">
    <citation type="journal article" date="2016" name="Nat. Commun.">
        <title>Thousands of microbial genomes shed light on interconnected biogeochemical processes in an aquifer system.</title>
        <authorList>
            <person name="Anantharaman K."/>
            <person name="Brown C.T."/>
            <person name="Hug L.A."/>
            <person name="Sharon I."/>
            <person name="Castelle C.J."/>
            <person name="Probst A.J."/>
            <person name="Thomas B.C."/>
            <person name="Singh A."/>
            <person name="Wilkins M.J."/>
            <person name="Karaoz U."/>
            <person name="Brodie E.L."/>
            <person name="Williams K.H."/>
            <person name="Hubbard S.S."/>
            <person name="Banfield J.F."/>
        </authorList>
    </citation>
    <scope>NUCLEOTIDE SEQUENCE [LARGE SCALE GENOMIC DNA]</scope>
</reference>
<dbReference type="EC" id="2.4.1.21" evidence="7"/>
<dbReference type="PANTHER" id="PTHR45825:SF11">
    <property type="entry name" value="ALPHA AMYLASE DOMAIN-CONTAINING PROTEIN"/>
    <property type="match status" value="1"/>
</dbReference>
<dbReference type="Gene3D" id="3.40.50.2000">
    <property type="entry name" value="Glycogen Phosphorylase B"/>
    <property type="match status" value="2"/>
</dbReference>
<feature type="binding site" evidence="7">
    <location>
        <position position="28"/>
    </location>
    <ligand>
        <name>ADP-alpha-D-glucose</name>
        <dbReference type="ChEBI" id="CHEBI:57498"/>
    </ligand>
</feature>
<keyword evidence="5 7" id="KW-0808">Transferase</keyword>
<evidence type="ECO:0000256" key="1">
    <source>
        <dbReference type="ARBA" id="ARBA00001478"/>
    </source>
</evidence>
<evidence type="ECO:0000256" key="7">
    <source>
        <dbReference type="HAMAP-Rule" id="MF_00484"/>
    </source>
</evidence>
<organism evidence="10 11">
    <name type="scientific">Candidatus Falkowbacteria bacterium RBG_13_39_14</name>
    <dbReference type="NCBI Taxonomy" id="1797985"/>
    <lineage>
        <taxon>Bacteria</taxon>
        <taxon>Candidatus Falkowiibacteriota</taxon>
    </lineage>
</organism>
<comment type="function">
    <text evidence="2 7">Synthesizes alpha-1,4-glucan chains using ADP-glucose.</text>
</comment>
<feature type="domain" description="Starch synthase catalytic" evidence="9">
    <location>
        <begin position="303"/>
        <end position="387"/>
    </location>
</feature>
<dbReference type="Pfam" id="PF08323">
    <property type="entry name" value="Glyco_transf_5"/>
    <property type="match status" value="3"/>
</dbReference>
<gene>
    <name evidence="7" type="primary">glgA</name>
    <name evidence="10" type="ORF">A2Y83_02100</name>
</gene>
<dbReference type="UniPathway" id="UPA00164"/>
<dbReference type="HAMAP" id="MF_00484">
    <property type="entry name" value="Glycogen_synth"/>
    <property type="match status" value="1"/>
</dbReference>
<dbReference type="InterPro" id="IPR011835">
    <property type="entry name" value="GS/SS"/>
</dbReference>
<comment type="caution">
    <text evidence="10">The sequence shown here is derived from an EMBL/GenBank/DDBJ whole genome shotgun (WGS) entry which is preliminary data.</text>
</comment>
<sequence>MEQYNQFMPKKEKIKILFISAEVAPFAKVGGLGDVAGALPPALRKSGVDIRIMMPLYGNIKKHSLNRSAAVSQRGLRRSLRAAVPCGDCGETATSPNLSFARRGTKTIECGGEKYPLKKIIENLEVEFDGKMESVNVYETALGGSNRSRTPLRSPTPSHGVPVYFIENKKFFGGNKVYDGKDKFLFFSKAAADIVALLTYGECQSSAHGKIPPSRNTAGRPPFIKGGEPVLYPLSSSDCGTLPFMKKGKPWKPDIIHCNDNHTALMPVLLNSMSGNFARRDGASAKGRLPVPLAGTQCSVSTIGKKIKTVLTIHNLEFQGQFSPKDMEKAKLSVKKNKTLAKDSKDGDINKMVQGILSADAVTTVSPTYAKEILTKEYGEGLENILKMRKKDLYGILNGIDTEKFNPETDPFIQYNYSTKDLAGKIKCKEELIGECFWVDEGSIVPVFEERKNGAVEPCMLREFSESFQKTRNASSGSTVPQIAGTIEPSPLPPLIGLVSRLTPQKGIDLVIKAIPKLFKTHPETLFILLGTGLPEYEKKLKELESKYPANFRPLISFDIKIAQLIYAASDIFLMPSKFEPCGLGQLIAMRYGAVPVARKTGGLADTVEEYVETRHCRVSKEIQSDKTGQCPVSTTKLHKKNRKSNGFLFKKYSSDAMLKCLDEALKLYKNKKTWQKVMLNGMRRDSSWGNSAKSYLKIYQSILKD</sequence>
<dbReference type="Proteomes" id="UP000178323">
    <property type="component" value="Unassembled WGS sequence"/>
</dbReference>
<evidence type="ECO:0000259" key="9">
    <source>
        <dbReference type="Pfam" id="PF08323"/>
    </source>
</evidence>
<dbReference type="InterPro" id="IPR013534">
    <property type="entry name" value="Starch_synth_cat_dom"/>
</dbReference>
<dbReference type="InterPro" id="IPR001296">
    <property type="entry name" value="Glyco_trans_1"/>
</dbReference>
<dbReference type="AlphaFoldDB" id="A0A1F5S9I8"/>
<evidence type="ECO:0000256" key="4">
    <source>
        <dbReference type="ARBA" id="ARBA00022676"/>
    </source>
</evidence>
<dbReference type="Pfam" id="PF00534">
    <property type="entry name" value="Glycos_transf_1"/>
    <property type="match status" value="1"/>
</dbReference>
<evidence type="ECO:0000256" key="3">
    <source>
        <dbReference type="ARBA" id="ARBA00010281"/>
    </source>
</evidence>
<evidence type="ECO:0000259" key="8">
    <source>
        <dbReference type="Pfam" id="PF00534"/>
    </source>
</evidence>
<dbReference type="CDD" id="cd03791">
    <property type="entry name" value="GT5_Glycogen_synthase_DULL1-like"/>
    <property type="match status" value="1"/>
</dbReference>
<evidence type="ECO:0000256" key="6">
    <source>
        <dbReference type="ARBA" id="ARBA00023056"/>
    </source>
</evidence>
<dbReference type="GO" id="GO:0005978">
    <property type="term" value="P:glycogen biosynthetic process"/>
    <property type="evidence" value="ECO:0007669"/>
    <property type="project" value="UniProtKB-UniRule"/>
</dbReference>
<dbReference type="GO" id="GO:0009011">
    <property type="term" value="F:alpha-1,4-glucan glucosyltransferase (ADP-glucose donor) activity"/>
    <property type="evidence" value="ECO:0007669"/>
    <property type="project" value="UniProtKB-UniRule"/>
</dbReference>
<evidence type="ECO:0000313" key="11">
    <source>
        <dbReference type="Proteomes" id="UP000178323"/>
    </source>
</evidence>
<comment type="pathway">
    <text evidence="7">Glycan biosynthesis; glycogen biosynthesis.</text>
</comment>
<dbReference type="STRING" id="1797985.A2Y83_02100"/>
<comment type="catalytic activity">
    <reaction evidence="1 7">
        <text>[(1-&gt;4)-alpha-D-glucosyl](n) + ADP-alpha-D-glucose = [(1-&gt;4)-alpha-D-glucosyl](n+1) + ADP + H(+)</text>
        <dbReference type="Rhea" id="RHEA:18189"/>
        <dbReference type="Rhea" id="RHEA-COMP:9584"/>
        <dbReference type="Rhea" id="RHEA-COMP:9587"/>
        <dbReference type="ChEBI" id="CHEBI:15378"/>
        <dbReference type="ChEBI" id="CHEBI:15444"/>
        <dbReference type="ChEBI" id="CHEBI:57498"/>
        <dbReference type="ChEBI" id="CHEBI:456216"/>
        <dbReference type="EC" id="2.4.1.21"/>
    </reaction>
</comment>
<accession>A0A1F5S9I8</accession>
<protein>
    <recommendedName>
        <fullName evidence="7">Glycogen synthase</fullName>
        <ecNumber evidence="7">2.4.1.21</ecNumber>
    </recommendedName>
    <alternativeName>
        <fullName evidence="7">Starch [bacterial glycogen] synthase</fullName>
    </alternativeName>
</protein>
<dbReference type="SUPFAM" id="SSF53756">
    <property type="entry name" value="UDP-Glycosyltransferase/glycogen phosphorylase"/>
    <property type="match status" value="2"/>
</dbReference>
<dbReference type="EMBL" id="MFFS01000008">
    <property type="protein sequence ID" value="OGF22931.1"/>
    <property type="molecule type" value="Genomic_DNA"/>
</dbReference>